<proteinExistence type="predicted"/>
<comment type="caution">
    <text evidence="2">The sequence shown here is derived from an EMBL/GenBank/DDBJ whole genome shotgun (WGS) entry which is preliminary data.</text>
</comment>
<dbReference type="RefSeq" id="WP_380126116.1">
    <property type="nucleotide sequence ID" value="NZ_JBHSIU010000078.1"/>
</dbReference>
<feature type="transmembrane region" description="Helical" evidence="1">
    <location>
        <begin position="82"/>
        <end position="103"/>
    </location>
</feature>
<protein>
    <submittedName>
        <fullName evidence="2">YrdB family protein</fullName>
    </submittedName>
</protein>
<keyword evidence="3" id="KW-1185">Reference proteome</keyword>
<organism evidence="2 3">
    <name type="scientific">Dactylosporangium cerinum</name>
    <dbReference type="NCBI Taxonomy" id="1434730"/>
    <lineage>
        <taxon>Bacteria</taxon>
        <taxon>Bacillati</taxon>
        <taxon>Actinomycetota</taxon>
        <taxon>Actinomycetes</taxon>
        <taxon>Micromonosporales</taxon>
        <taxon>Micromonosporaceae</taxon>
        <taxon>Dactylosporangium</taxon>
    </lineage>
</organism>
<evidence type="ECO:0000256" key="1">
    <source>
        <dbReference type="SAM" id="Phobius"/>
    </source>
</evidence>
<evidence type="ECO:0000313" key="3">
    <source>
        <dbReference type="Proteomes" id="UP001595912"/>
    </source>
</evidence>
<sequence length="141" mass="14273">MTANTAPTSEQGPQGSGPNRGVFTANELLAFILELVALACLGYWGLEIGDTVLIKGALAIGAPLLAAALWGMFAAPRARYKVSLAGQLAVKALVFGAAAVALFATGQPALGAVFIMVVVPNTIAATIWRGRAASRGKAGPP</sequence>
<dbReference type="InterPro" id="IPR021214">
    <property type="entry name" value="DUF2568"/>
</dbReference>
<keyword evidence="1" id="KW-1133">Transmembrane helix</keyword>
<feature type="transmembrane region" description="Helical" evidence="1">
    <location>
        <begin position="52"/>
        <end position="75"/>
    </location>
</feature>
<dbReference type="Proteomes" id="UP001595912">
    <property type="component" value="Unassembled WGS sequence"/>
</dbReference>
<dbReference type="Pfam" id="PF10823">
    <property type="entry name" value="DUF2568"/>
    <property type="match status" value="1"/>
</dbReference>
<evidence type="ECO:0000313" key="2">
    <source>
        <dbReference type="EMBL" id="MFC5005478.1"/>
    </source>
</evidence>
<dbReference type="EMBL" id="JBHSIU010000078">
    <property type="protein sequence ID" value="MFC5005478.1"/>
    <property type="molecule type" value="Genomic_DNA"/>
</dbReference>
<gene>
    <name evidence="2" type="ORF">ACFPIJ_47600</name>
</gene>
<feature type="transmembrane region" description="Helical" evidence="1">
    <location>
        <begin position="28"/>
        <end position="46"/>
    </location>
</feature>
<keyword evidence="1" id="KW-0472">Membrane</keyword>
<reference evidence="3" key="1">
    <citation type="journal article" date="2019" name="Int. J. Syst. Evol. Microbiol.">
        <title>The Global Catalogue of Microorganisms (GCM) 10K type strain sequencing project: providing services to taxonomists for standard genome sequencing and annotation.</title>
        <authorList>
            <consortium name="The Broad Institute Genomics Platform"/>
            <consortium name="The Broad Institute Genome Sequencing Center for Infectious Disease"/>
            <person name="Wu L."/>
            <person name="Ma J."/>
        </authorList>
    </citation>
    <scope>NUCLEOTIDE SEQUENCE [LARGE SCALE GENOMIC DNA]</scope>
    <source>
        <strain evidence="3">CGMCC 4.7152</strain>
    </source>
</reference>
<keyword evidence="1" id="KW-0812">Transmembrane</keyword>
<name>A0ABV9WDU8_9ACTN</name>
<accession>A0ABV9WDU8</accession>
<feature type="transmembrane region" description="Helical" evidence="1">
    <location>
        <begin position="109"/>
        <end position="128"/>
    </location>
</feature>